<dbReference type="InterPro" id="IPR027370">
    <property type="entry name" value="Znf-RING_euk"/>
</dbReference>
<gene>
    <name evidence="12" type="primary">LOC116306742</name>
</gene>
<dbReference type="SMART" id="SM00184">
    <property type="entry name" value="RING"/>
    <property type="match status" value="1"/>
</dbReference>
<dbReference type="InterPro" id="IPR017907">
    <property type="entry name" value="Znf_RING_CS"/>
</dbReference>
<dbReference type="InterPro" id="IPR001841">
    <property type="entry name" value="Znf_RING"/>
</dbReference>
<dbReference type="SUPFAM" id="SSF57845">
    <property type="entry name" value="B-box zinc-binding domain"/>
    <property type="match status" value="1"/>
</dbReference>
<dbReference type="Gene3D" id="3.30.160.60">
    <property type="entry name" value="Classic Zinc Finger"/>
    <property type="match status" value="1"/>
</dbReference>
<dbReference type="PROSITE" id="PS00518">
    <property type="entry name" value="ZF_RING_1"/>
    <property type="match status" value="1"/>
</dbReference>
<dbReference type="Gene3D" id="3.30.40.10">
    <property type="entry name" value="Zinc/RING finger domain, C3HC4 (zinc finger)"/>
    <property type="match status" value="1"/>
</dbReference>
<dbReference type="PANTHER" id="PTHR47156:SF10">
    <property type="entry name" value="E3 UBIQUITIN-PROTEIN LIGASE TRIM-21-RELATED"/>
    <property type="match status" value="1"/>
</dbReference>
<reference evidence="12" key="1">
    <citation type="submission" date="2025-08" db="UniProtKB">
        <authorList>
            <consortium name="RefSeq"/>
        </authorList>
    </citation>
    <scope>IDENTIFICATION</scope>
    <source>
        <tissue evidence="12">Tentacle</tissue>
    </source>
</reference>
<keyword evidence="2" id="KW-0479">Metal-binding</keyword>
<dbReference type="PROSITE" id="PS01358">
    <property type="entry name" value="ZF_RANBP2_1"/>
    <property type="match status" value="1"/>
</dbReference>
<dbReference type="GeneID" id="116306742"/>
<dbReference type="PROSITE" id="PS50089">
    <property type="entry name" value="ZF_RING_2"/>
    <property type="match status" value="1"/>
</dbReference>
<dbReference type="RefSeq" id="XP_031572695.1">
    <property type="nucleotide sequence ID" value="XM_031716835.1"/>
</dbReference>
<dbReference type="OrthoDB" id="6270329at2759"/>
<feature type="domain" description="RING-type" evidence="8">
    <location>
        <begin position="9"/>
        <end position="57"/>
    </location>
</feature>
<dbReference type="GO" id="GO:0008270">
    <property type="term" value="F:zinc ion binding"/>
    <property type="evidence" value="ECO:0007669"/>
    <property type="project" value="UniProtKB-KW"/>
</dbReference>
<evidence type="ECO:0000259" key="8">
    <source>
        <dbReference type="PROSITE" id="PS50089"/>
    </source>
</evidence>
<evidence type="ECO:0000259" key="9">
    <source>
        <dbReference type="PROSITE" id="PS50119"/>
    </source>
</evidence>
<dbReference type="KEGG" id="aten:116306742"/>
<sequence length="703" mass="79016">MEESRGLSCSVCYNAFTSVEDQSVPRNLNCGHTFCTACLQKIAAQSLHVYVKCPACKTETPLLASGRTMRSISSLPKNFGLLEIIECKEKKSNVNHASTCDTADIGKDKSNNNICKEHDEIKKVYCFTDQCLICIYCQIYGKHEGHDCELASTLAKSSREELQKISDKLESECDRLCKATSEISDMEHSIVNRQFYLKDRVKKYMTLLHHNLTRREAYIISQIDELTTSKLKVLETQEKTLSEVIHKCKEMYHLIQTVQNDGDNCVIEDKPTIEKLVDEMSYLAEACQLQPQADNNLMFEFDEDVLNILEKSSGRIMEIEADEEQSDSSVDSKQHMLDNALSNLDKELHISNTQLSRAIEQEDTIAEHVDTESEEDDSEEDDGDEDEGENSECTTSSSDADESEQEEAENIENMNDTNADQAEDDEAASEGELLGAVGGNALPEAQQDENKRKDINEKQRLLRELQHEIERLRLLGPTGEVIRVIDDSSSSSVENVTDTDDDNENDTHGLLLDFQIRVNNDLGRTKPSRATGGTAIQGTLPNKDVSARKHSKPRTCGKKRCSVVNCQHHVHPSLQCKNCCLVFCRRCASLSLTCNKSDCGHNYVSYRHSAHHLNKNIKSKFGKHSVSKLHKVCKRGSMQPAPQWICKRCTMLNEGHVLVCGACETSKDYDPEETRNVCPMCTLVNEPGKTNCELCDTDLDERQ</sequence>
<feature type="compositionally biased region" description="Acidic residues" evidence="7">
    <location>
        <begin position="372"/>
        <end position="390"/>
    </location>
</feature>
<dbReference type="InterPro" id="IPR001876">
    <property type="entry name" value="Znf_RanBP2"/>
</dbReference>
<evidence type="ECO:0000259" key="10">
    <source>
        <dbReference type="PROSITE" id="PS50199"/>
    </source>
</evidence>
<feature type="region of interest" description="Disordered" evidence="7">
    <location>
        <begin position="523"/>
        <end position="551"/>
    </location>
</feature>
<feature type="coiled-coil region" evidence="6">
    <location>
        <begin position="448"/>
        <end position="475"/>
    </location>
</feature>
<evidence type="ECO:0000313" key="12">
    <source>
        <dbReference type="RefSeq" id="XP_031572695.1"/>
    </source>
</evidence>
<accession>A0A6P8J5G8</accession>
<dbReference type="Pfam" id="PF13445">
    <property type="entry name" value="zf-RING_UBOX"/>
    <property type="match status" value="1"/>
</dbReference>
<keyword evidence="3 5" id="KW-0863">Zinc-finger</keyword>
<evidence type="ECO:0000256" key="4">
    <source>
        <dbReference type="ARBA" id="ARBA00022833"/>
    </source>
</evidence>
<dbReference type="AlphaFoldDB" id="A0A6P8J5G8"/>
<dbReference type="PROSITE" id="PS50199">
    <property type="entry name" value="ZF_RANBP2_2"/>
    <property type="match status" value="1"/>
</dbReference>
<evidence type="ECO:0000256" key="2">
    <source>
        <dbReference type="ARBA" id="ARBA00022723"/>
    </source>
</evidence>
<evidence type="ECO:0000256" key="1">
    <source>
        <dbReference type="ARBA" id="ARBA00017887"/>
    </source>
</evidence>
<dbReference type="Pfam" id="PF00643">
    <property type="entry name" value="zf-B_box"/>
    <property type="match status" value="1"/>
</dbReference>
<evidence type="ECO:0000313" key="11">
    <source>
        <dbReference type="Proteomes" id="UP000515163"/>
    </source>
</evidence>
<keyword evidence="6" id="KW-0175">Coiled coil</keyword>
<dbReference type="Proteomes" id="UP000515163">
    <property type="component" value="Unplaced"/>
</dbReference>
<evidence type="ECO:0000256" key="5">
    <source>
        <dbReference type="PROSITE-ProRule" id="PRU00322"/>
    </source>
</evidence>
<dbReference type="InterPro" id="IPR052667">
    <property type="entry name" value="E3_ubiquitin-ligase_RING"/>
</dbReference>
<feature type="domain" description="RanBP2-type" evidence="10">
    <location>
        <begin position="634"/>
        <end position="669"/>
    </location>
</feature>
<evidence type="ECO:0000256" key="6">
    <source>
        <dbReference type="SAM" id="Coils"/>
    </source>
</evidence>
<dbReference type="SUPFAM" id="SSF57850">
    <property type="entry name" value="RING/U-box"/>
    <property type="match status" value="1"/>
</dbReference>
<organism evidence="11 12">
    <name type="scientific">Actinia tenebrosa</name>
    <name type="common">Australian red waratah sea anemone</name>
    <dbReference type="NCBI Taxonomy" id="6105"/>
    <lineage>
        <taxon>Eukaryota</taxon>
        <taxon>Metazoa</taxon>
        <taxon>Cnidaria</taxon>
        <taxon>Anthozoa</taxon>
        <taxon>Hexacorallia</taxon>
        <taxon>Actiniaria</taxon>
        <taxon>Actiniidae</taxon>
        <taxon>Actinia</taxon>
    </lineage>
</organism>
<dbReference type="PANTHER" id="PTHR47156">
    <property type="entry name" value="PROTEIN CBG20824"/>
    <property type="match status" value="1"/>
</dbReference>
<keyword evidence="11" id="KW-1185">Reference proteome</keyword>
<name>A0A6P8J5G8_ACTTE</name>
<feature type="compositionally biased region" description="Acidic residues" evidence="7">
    <location>
        <begin position="399"/>
        <end position="410"/>
    </location>
</feature>
<dbReference type="InParanoid" id="A0A6P8J5G8"/>
<dbReference type="PROSITE" id="PS50119">
    <property type="entry name" value="ZF_BBOX"/>
    <property type="match status" value="1"/>
</dbReference>
<proteinExistence type="predicted"/>
<feature type="domain" description="B box-type" evidence="9">
    <location>
        <begin position="110"/>
        <end position="147"/>
    </location>
</feature>
<dbReference type="InterPro" id="IPR000315">
    <property type="entry name" value="Znf_B-box"/>
</dbReference>
<dbReference type="InterPro" id="IPR013083">
    <property type="entry name" value="Znf_RING/FYVE/PHD"/>
</dbReference>
<feature type="region of interest" description="Disordered" evidence="7">
    <location>
        <begin position="367"/>
        <end position="429"/>
    </location>
</feature>
<evidence type="ECO:0000256" key="3">
    <source>
        <dbReference type="ARBA" id="ARBA00022771"/>
    </source>
</evidence>
<protein>
    <recommendedName>
        <fullName evidence="1">RanBP-type and C3HC4-type zinc finger-containing protein 1</fullName>
    </recommendedName>
</protein>
<dbReference type="SMART" id="SM00547">
    <property type="entry name" value="ZnF_RBZ"/>
    <property type="match status" value="2"/>
</dbReference>
<evidence type="ECO:0000256" key="7">
    <source>
        <dbReference type="SAM" id="MobiDB-lite"/>
    </source>
</evidence>
<keyword evidence="4" id="KW-0862">Zinc</keyword>